<dbReference type="GeneID" id="81599493"/>
<dbReference type="EMBL" id="JAPVEA010000006">
    <property type="protein sequence ID" value="KAJ5449419.1"/>
    <property type="molecule type" value="Genomic_DNA"/>
</dbReference>
<organism evidence="1 2">
    <name type="scientific">Penicillium daleae</name>
    <dbReference type="NCBI Taxonomy" id="63821"/>
    <lineage>
        <taxon>Eukaryota</taxon>
        <taxon>Fungi</taxon>
        <taxon>Dikarya</taxon>
        <taxon>Ascomycota</taxon>
        <taxon>Pezizomycotina</taxon>
        <taxon>Eurotiomycetes</taxon>
        <taxon>Eurotiomycetidae</taxon>
        <taxon>Eurotiales</taxon>
        <taxon>Aspergillaceae</taxon>
        <taxon>Penicillium</taxon>
    </lineage>
</organism>
<evidence type="ECO:0000313" key="1">
    <source>
        <dbReference type="EMBL" id="KAJ5449419.1"/>
    </source>
</evidence>
<reference evidence="1" key="2">
    <citation type="journal article" date="2023" name="IMA Fungus">
        <title>Comparative genomic study of the Penicillium genus elucidates a diverse pangenome and 15 lateral gene transfer events.</title>
        <authorList>
            <person name="Petersen C."/>
            <person name="Sorensen T."/>
            <person name="Nielsen M.R."/>
            <person name="Sondergaard T.E."/>
            <person name="Sorensen J.L."/>
            <person name="Fitzpatrick D.A."/>
            <person name="Frisvad J.C."/>
            <person name="Nielsen K.L."/>
        </authorList>
    </citation>
    <scope>NUCLEOTIDE SEQUENCE</scope>
    <source>
        <strain evidence="1">IBT 16125</strain>
    </source>
</reference>
<keyword evidence="2" id="KW-1185">Reference proteome</keyword>
<protein>
    <submittedName>
        <fullName evidence="1">Uncharacterized protein</fullName>
    </submittedName>
</protein>
<gene>
    <name evidence="1" type="ORF">N7458_005868</name>
</gene>
<dbReference type="RefSeq" id="XP_056764954.1">
    <property type="nucleotide sequence ID" value="XM_056909250.1"/>
</dbReference>
<proteinExistence type="predicted"/>
<sequence length="156" mass="17707">MTTKTEIHYRQTSLPLDSYVPTLRVVKEVVYLSWMSPMSKDTRCYHVQYAGLDSYWKGTHIESDAVYSGIFLQHNHLKLIVQLPKIHPVQQSDDPEMAGTLEIFESVVSGLQDYISSDGSVEPVSFDKDADSRRRSSICEVLLSTAVCMIIGEYQK</sequence>
<dbReference type="AlphaFoldDB" id="A0AAD6C3N0"/>
<name>A0AAD6C3N0_9EURO</name>
<evidence type="ECO:0000313" key="2">
    <source>
        <dbReference type="Proteomes" id="UP001213681"/>
    </source>
</evidence>
<comment type="caution">
    <text evidence="1">The sequence shown here is derived from an EMBL/GenBank/DDBJ whole genome shotgun (WGS) entry which is preliminary data.</text>
</comment>
<reference evidence="1" key="1">
    <citation type="submission" date="2022-12" db="EMBL/GenBank/DDBJ databases">
        <authorList>
            <person name="Petersen C."/>
        </authorList>
    </citation>
    <scope>NUCLEOTIDE SEQUENCE</scope>
    <source>
        <strain evidence="1">IBT 16125</strain>
    </source>
</reference>
<dbReference type="Proteomes" id="UP001213681">
    <property type="component" value="Unassembled WGS sequence"/>
</dbReference>
<accession>A0AAD6C3N0</accession>